<proteinExistence type="predicted"/>
<sequence length="464" mass="51315">MTDTRLKMQLEKATEDLDKTTAVEGILIVASDGRILHHKLRVDVDINLFGPMSQVISSSSLRLLNSSGQGKMERVLVESSGGKALFLGLGNVHLIILMHDSANVGMVLVNAKRASPKIHELTQDIALKTPEEIPIPEKVQFEEAVPSLATDEPVAEKVATKESSIETIVADVKPVKITTKEAHDIKTKEPITGKIHDQALETSEIPETPVGEVEVPDKVVAESSVLTEKHVKEGNPKSVGESIFERTEKITAEPITDMTESITGPSAEEPLPQDTKTKVESEMETSETEVKEVIEEIKPGIPTVKPPISFPSLPEHVEVPDDLEKRSQLLLDIYESIFLAMAMGAAKIMGVAPARGLTKQFLPFEKCKRLLGNVDLKSNATIDFAQIKKNAEKIPLPEREEIFIQDFNRIIEVITENYGRVMGYEAFRGMVRPEFHEIKKSYGKAMDELNIKQSMHPEIAHLFA</sequence>
<dbReference type="Proteomes" id="UP000232806">
    <property type="component" value="Chromosome"/>
</dbReference>
<dbReference type="EMBL" id="CP017766">
    <property type="protein sequence ID" value="AUB55912.1"/>
    <property type="molecule type" value="Genomic_DNA"/>
</dbReference>
<evidence type="ECO:0000259" key="2">
    <source>
        <dbReference type="SMART" id="SM00960"/>
    </source>
</evidence>
<feature type="domain" description="Roadblock/LAMTOR2" evidence="2">
    <location>
        <begin position="10"/>
        <end position="98"/>
    </location>
</feature>
<dbReference type="RefSeq" id="WP_100905887.1">
    <property type="nucleotide sequence ID" value="NZ_CP017766.1"/>
</dbReference>
<evidence type="ECO:0000313" key="3">
    <source>
        <dbReference type="EMBL" id="AUB55912.1"/>
    </source>
</evidence>
<evidence type="ECO:0000313" key="5">
    <source>
        <dbReference type="EMBL" id="NMO08576.1"/>
    </source>
</evidence>
<feature type="region of interest" description="Disordered" evidence="1">
    <location>
        <begin position="260"/>
        <end position="288"/>
    </location>
</feature>
<dbReference type="EMBL" id="JABBYL010000006">
    <property type="protein sequence ID" value="NMO08576.1"/>
    <property type="molecule type" value="Genomic_DNA"/>
</dbReference>
<reference evidence="6 7" key="1">
    <citation type="submission" date="2016-10" db="EMBL/GenBank/DDBJ databases">
        <title>Comparative genomics between deep and shallow subseafloor isolates.</title>
        <authorList>
            <person name="Ishii S."/>
            <person name="Miller J.R."/>
            <person name="Sutton G."/>
            <person name="Suzuki S."/>
            <person name="Methe B."/>
            <person name="Inagaki F."/>
            <person name="Imachi H."/>
        </authorList>
    </citation>
    <scope>NUCLEOTIDE SEQUENCE [LARGE SCALE GENOMIC DNA]</scope>
    <source>
        <strain evidence="4 6">A8p</strain>
        <strain evidence="3 7">MO-MB1</strain>
    </source>
</reference>
<evidence type="ECO:0000313" key="6">
    <source>
        <dbReference type="Proteomes" id="UP000232631"/>
    </source>
</evidence>
<protein>
    <submittedName>
        <fullName evidence="5">Roadblock/LC7 domain-containing protein</fullName>
    </submittedName>
</protein>
<name>A0A2H4VCV1_9EURY</name>
<accession>A0A2H4VQ76</accession>
<dbReference type="AlphaFoldDB" id="A0A2H4VCV1"/>
<dbReference type="Proteomes" id="UP000232631">
    <property type="component" value="Chromosome"/>
</dbReference>
<evidence type="ECO:0000313" key="7">
    <source>
        <dbReference type="Proteomes" id="UP000232806"/>
    </source>
</evidence>
<evidence type="ECO:0000256" key="1">
    <source>
        <dbReference type="SAM" id="MobiDB-lite"/>
    </source>
</evidence>
<dbReference type="EMBL" id="CP017768">
    <property type="protein sequence ID" value="AUB60216.1"/>
    <property type="molecule type" value="Genomic_DNA"/>
</dbReference>
<dbReference type="Gene3D" id="3.30.450.30">
    <property type="entry name" value="Dynein light chain 2a, cytoplasmic"/>
    <property type="match status" value="1"/>
</dbReference>
<dbReference type="SMART" id="SM00960">
    <property type="entry name" value="Robl_LC7"/>
    <property type="match status" value="1"/>
</dbReference>
<keyword evidence="6" id="KW-1185">Reference proteome</keyword>
<dbReference type="SUPFAM" id="SSF103196">
    <property type="entry name" value="Roadblock/LC7 domain"/>
    <property type="match status" value="1"/>
</dbReference>
<dbReference type="OrthoDB" id="71343at2157"/>
<dbReference type="InterPro" id="IPR004942">
    <property type="entry name" value="Roadblock/LAMTOR2_dom"/>
</dbReference>
<organism evidence="3 7">
    <name type="scientific">Methanobacterium subterraneum</name>
    <dbReference type="NCBI Taxonomy" id="59277"/>
    <lineage>
        <taxon>Archaea</taxon>
        <taxon>Methanobacteriati</taxon>
        <taxon>Methanobacteriota</taxon>
        <taxon>Methanomada group</taxon>
        <taxon>Methanobacteria</taxon>
        <taxon>Methanobacteriales</taxon>
        <taxon>Methanobacteriaceae</taxon>
        <taxon>Methanobacterium</taxon>
    </lineage>
</organism>
<dbReference type="Proteomes" id="UP000591058">
    <property type="component" value="Unassembled WGS sequence"/>
</dbReference>
<dbReference type="GeneID" id="35122603"/>
<gene>
    <name evidence="3" type="ORF">BK007_07800</name>
    <name evidence="4" type="ORF">BK009_05690</name>
    <name evidence="5" type="ORF">HG719_01830</name>
</gene>
<dbReference type="KEGG" id="msub:BK009_05690"/>
<accession>A0A2H4VCV1</accession>
<evidence type="ECO:0000313" key="4">
    <source>
        <dbReference type="EMBL" id="AUB60216.1"/>
    </source>
</evidence>
<reference evidence="5 8" key="2">
    <citation type="submission" date="2020-04" db="EMBL/GenBank/DDBJ databases">
        <title>Draft genome of Methanobacterium subterraneum isolated from animal feces.</title>
        <authorList>
            <person name="Ouboter H.T."/>
            <person name="Berger S."/>
            <person name="Gungor E."/>
            <person name="Jetten M.S.M."/>
            <person name="Welte C.U."/>
        </authorList>
    </citation>
    <scope>NUCLEOTIDE SEQUENCE [LARGE SCALE GENOMIC DNA]</scope>
    <source>
        <strain evidence="5">HO_2020</strain>
    </source>
</reference>
<evidence type="ECO:0000313" key="8">
    <source>
        <dbReference type="Proteomes" id="UP000591058"/>
    </source>
</evidence>